<dbReference type="Proteomes" id="UP000324897">
    <property type="component" value="Unassembled WGS sequence"/>
</dbReference>
<accession>A0A5J9SLY0</accession>
<keyword evidence="2" id="KW-1133">Transmembrane helix</keyword>
<comment type="caution">
    <text evidence="3">The sequence shown here is derived from an EMBL/GenBank/DDBJ whole genome shotgun (WGS) entry which is preliminary data.</text>
</comment>
<evidence type="ECO:0000256" key="2">
    <source>
        <dbReference type="SAM" id="Phobius"/>
    </source>
</evidence>
<feature type="transmembrane region" description="Helical" evidence="2">
    <location>
        <begin position="32"/>
        <end position="53"/>
    </location>
</feature>
<dbReference type="EMBL" id="RWGY01000648">
    <property type="protein sequence ID" value="TVT99980.1"/>
    <property type="molecule type" value="Genomic_DNA"/>
</dbReference>
<keyword evidence="4" id="KW-1185">Reference proteome</keyword>
<reference evidence="3 4" key="1">
    <citation type="journal article" date="2019" name="Sci. Rep.">
        <title>A high-quality genome of Eragrostis curvula grass provides insights into Poaceae evolution and supports new strategies to enhance forage quality.</title>
        <authorList>
            <person name="Carballo J."/>
            <person name="Santos B.A.C.M."/>
            <person name="Zappacosta D."/>
            <person name="Garbus I."/>
            <person name="Selva J.P."/>
            <person name="Gallo C.A."/>
            <person name="Diaz A."/>
            <person name="Albertini E."/>
            <person name="Caccamo M."/>
            <person name="Echenique V."/>
        </authorList>
    </citation>
    <scope>NUCLEOTIDE SEQUENCE [LARGE SCALE GENOMIC DNA]</scope>
    <source>
        <strain evidence="4">cv. Victoria</strain>
        <tissue evidence="3">Leaf</tissue>
    </source>
</reference>
<name>A0A5J9SLY0_9POAL</name>
<evidence type="ECO:0000313" key="4">
    <source>
        <dbReference type="Proteomes" id="UP000324897"/>
    </source>
</evidence>
<dbReference type="AlphaFoldDB" id="A0A5J9SLY0"/>
<evidence type="ECO:0000313" key="3">
    <source>
        <dbReference type="EMBL" id="TVT99980.1"/>
    </source>
</evidence>
<feature type="region of interest" description="Disordered" evidence="1">
    <location>
        <begin position="1"/>
        <end position="29"/>
    </location>
</feature>
<dbReference type="Gramene" id="TVT99980">
    <property type="protein sequence ID" value="TVT99980"/>
    <property type="gene ID" value="EJB05_54607"/>
</dbReference>
<feature type="compositionally biased region" description="Polar residues" evidence="1">
    <location>
        <begin position="1"/>
        <end position="22"/>
    </location>
</feature>
<organism evidence="3 4">
    <name type="scientific">Eragrostis curvula</name>
    <name type="common">weeping love grass</name>
    <dbReference type="NCBI Taxonomy" id="38414"/>
    <lineage>
        <taxon>Eukaryota</taxon>
        <taxon>Viridiplantae</taxon>
        <taxon>Streptophyta</taxon>
        <taxon>Embryophyta</taxon>
        <taxon>Tracheophyta</taxon>
        <taxon>Spermatophyta</taxon>
        <taxon>Magnoliopsida</taxon>
        <taxon>Liliopsida</taxon>
        <taxon>Poales</taxon>
        <taxon>Poaceae</taxon>
        <taxon>PACMAD clade</taxon>
        <taxon>Chloridoideae</taxon>
        <taxon>Eragrostideae</taxon>
        <taxon>Eragrostidinae</taxon>
        <taxon>Eragrostis</taxon>
    </lineage>
</organism>
<protein>
    <submittedName>
        <fullName evidence="3">Uncharacterized protein</fullName>
    </submittedName>
</protein>
<proteinExistence type="predicted"/>
<keyword evidence="2" id="KW-0812">Transmembrane</keyword>
<keyword evidence="2" id="KW-0472">Membrane</keyword>
<evidence type="ECO:0000256" key="1">
    <source>
        <dbReference type="SAM" id="MobiDB-lite"/>
    </source>
</evidence>
<gene>
    <name evidence="3" type="ORF">EJB05_54607</name>
</gene>
<sequence>MYSRNQNTKRQAGTSRSAWQRQARSKKAGRHFPGHLILLAFLYVDLGVNLDALANSCKIHLLAAIDFGLFLDFFSSLG</sequence>